<dbReference type="PROSITE" id="PS50801">
    <property type="entry name" value="STAS"/>
    <property type="match status" value="1"/>
</dbReference>
<evidence type="ECO:0000313" key="2">
    <source>
        <dbReference type="EMBL" id="TWG83487.1"/>
    </source>
</evidence>
<proteinExistence type="predicted"/>
<dbReference type="SUPFAM" id="SSF52091">
    <property type="entry name" value="SpoIIaa-like"/>
    <property type="match status" value="1"/>
</dbReference>
<dbReference type="InterPro" id="IPR036513">
    <property type="entry name" value="STAS_dom_sf"/>
</dbReference>
<dbReference type="Proteomes" id="UP000318141">
    <property type="component" value="Unassembled WGS sequence"/>
</dbReference>
<dbReference type="Gene3D" id="3.30.750.24">
    <property type="entry name" value="STAS domain"/>
    <property type="match status" value="1"/>
</dbReference>
<dbReference type="InterPro" id="IPR002645">
    <property type="entry name" value="STAS_dom"/>
</dbReference>
<organism evidence="2 3">
    <name type="scientific">Cupriavidus gilardii J11</name>
    <dbReference type="NCBI Taxonomy" id="936133"/>
    <lineage>
        <taxon>Bacteria</taxon>
        <taxon>Pseudomonadati</taxon>
        <taxon>Pseudomonadota</taxon>
        <taxon>Betaproteobacteria</taxon>
        <taxon>Burkholderiales</taxon>
        <taxon>Burkholderiaceae</taxon>
        <taxon>Cupriavidus</taxon>
    </lineage>
</organism>
<dbReference type="CDD" id="cd07043">
    <property type="entry name" value="STAS_anti-anti-sigma_factors"/>
    <property type="match status" value="1"/>
</dbReference>
<dbReference type="OrthoDB" id="9156744at2"/>
<dbReference type="InterPro" id="IPR058548">
    <property type="entry name" value="MlaB-like_STAS"/>
</dbReference>
<comment type="caution">
    <text evidence="2">The sequence shown here is derived from an EMBL/GenBank/DDBJ whole genome shotgun (WGS) entry which is preliminary data.</text>
</comment>
<evidence type="ECO:0000313" key="3">
    <source>
        <dbReference type="Proteomes" id="UP000318141"/>
    </source>
</evidence>
<keyword evidence="3" id="KW-1185">Reference proteome</keyword>
<dbReference type="EMBL" id="VLJN01000024">
    <property type="protein sequence ID" value="TWG83487.1"/>
    <property type="molecule type" value="Genomic_DNA"/>
</dbReference>
<feature type="domain" description="STAS" evidence="1">
    <location>
        <begin position="1"/>
        <end position="96"/>
    </location>
</feature>
<protein>
    <submittedName>
        <fullName evidence="2">Phospholipid transport system transporter-binding protein</fullName>
    </submittedName>
</protein>
<sequence>MLSLGASLTNRNAAAVLRDALARVAAGEVAVDCAGLGQVDSSAVAVMLALHRAAQGRARPLSFQGVPPKLASLARLYGVDSLLSLEPAGASDLHRH</sequence>
<name>A0A562BE71_9BURK</name>
<accession>A0A562BE71</accession>
<reference evidence="2 3" key="1">
    <citation type="submission" date="2019-07" db="EMBL/GenBank/DDBJ databases">
        <title>Genome sequencing of lignin-degrading bacterial isolates.</title>
        <authorList>
            <person name="Gladden J."/>
        </authorList>
    </citation>
    <scope>NUCLEOTIDE SEQUENCE [LARGE SCALE GENOMIC DNA]</scope>
    <source>
        <strain evidence="2 3">J11</strain>
    </source>
</reference>
<gene>
    <name evidence="2" type="ORF">L602_003000000600</name>
</gene>
<dbReference type="AlphaFoldDB" id="A0A562BE71"/>
<evidence type="ECO:0000259" key="1">
    <source>
        <dbReference type="PROSITE" id="PS50801"/>
    </source>
</evidence>
<dbReference type="Pfam" id="PF13466">
    <property type="entry name" value="STAS_2"/>
    <property type="match status" value="1"/>
</dbReference>